<dbReference type="InParanoid" id="A0A259TWM2"/>
<comment type="cofactor">
    <cofactor evidence="1 7">
        <name>Fe(2+)</name>
        <dbReference type="ChEBI" id="CHEBI:29033"/>
    </cofactor>
</comment>
<feature type="binding site" evidence="7">
    <location>
        <position position="198"/>
    </location>
    <ligand>
        <name>Fe cation</name>
        <dbReference type="ChEBI" id="CHEBI:24875"/>
    </ligand>
</feature>
<keyword evidence="5 7" id="KW-0408">Iron</keyword>
<dbReference type="Proteomes" id="UP000216446">
    <property type="component" value="Unassembled WGS sequence"/>
</dbReference>
<dbReference type="InterPro" id="IPR001273">
    <property type="entry name" value="ArAA_hydroxylase"/>
</dbReference>
<accession>A0A259TWM2</accession>
<evidence type="ECO:0000313" key="10">
    <source>
        <dbReference type="EMBL" id="OZC02153.1"/>
    </source>
</evidence>
<proteinExistence type="inferred from homology"/>
<evidence type="ECO:0000256" key="5">
    <source>
        <dbReference type="ARBA" id="ARBA00023004"/>
    </source>
</evidence>
<dbReference type="CDD" id="cd00361">
    <property type="entry name" value="arom_aa_hydroxylase"/>
    <property type="match status" value="1"/>
</dbReference>
<keyword evidence="11" id="KW-1185">Reference proteome</keyword>
<dbReference type="PANTHER" id="PTHR11473:SF24">
    <property type="entry name" value="PHENYLALANINE-4-HYDROXYLASE"/>
    <property type="match status" value="1"/>
</dbReference>
<sequence length="277" mass="31578">MTNPDATTDADAPLSAYEKAPTDGSAVDPRCVPQELDGPPPIGDEIVPPDYDEESQENWRFLFQRQMALLQGRAGEAYLEGVSTLGMTPDRLPYLKDLSRNMEEAAGWKIARIPGLLHERDFFGLLNDRVFPSTDYIRRKDELDYTPAPDCFHDMFGHMPMLTEPAFADFYHLFGQSALNAEGVDRQSLERLHWFTVEFGLIQQEEGMRIFGAGILSSKNEVQHALSDKVEKVPFSVERVINQEYEVWDLQPLLFVLDSFEQLENEFGEWARSRGLL</sequence>
<dbReference type="InterPro" id="IPR019774">
    <property type="entry name" value="Aromatic-AA_hydroxylase_C"/>
</dbReference>
<dbReference type="AlphaFoldDB" id="A0A259TWM2"/>
<dbReference type="GO" id="GO:0016714">
    <property type="term" value="F:oxidoreductase activity, acting on paired donors, with incorporation or reduction of molecular oxygen, reduced pteridine as one donor, and incorporation of one atom of oxygen"/>
    <property type="evidence" value="ECO:0007669"/>
    <property type="project" value="InterPro"/>
</dbReference>
<reference evidence="10 11" key="1">
    <citation type="submission" date="2016-11" db="EMBL/GenBank/DDBJ databases">
        <title>Study of marine rhodopsin-containing bacteria.</title>
        <authorList>
            <person name="Yoshizawa S."/>
            <person name="Kumagai Y."/>
            <person name="Kogure K."/>
        </authorList>
    </citation>
    <scope>NUCLEOTIDE SEQUENCE [LARGE SCALE GENOMIC DNA]</scope>
    <source>
        <strain evidence="10 11">SG-29</strain>
    </source>
</reference>
<evidence type="ECO:0000256" key="8">
    <source>
        <dbReference type="SAM" id="MobiDB-lite"/>
    </source>
</evidence>
<evidence type="ECO:0000313" key="11">
    <source>
        <dbReference type="Proteomes" id="UP000216446"/>
    </source>
</evidence>
<feature type="binding site" evidence="7">
    <location>
        <position position="158"/>
    </location>
    <ligand>
        <name>Fe cation</name>
        <dbReference type="ChEBI" id="CHEBI:24875"/>
    </ligand>
</feature>
<feature type="binding site" evidence="7">
    <location>
        <position position="153"/>
    </location>
    <ligand>
        <name>Fe cation</name>
        <dbReference type="ChEBI" id="CHEBI:24875"/>
    </ligand>
</feature>
<evidence type="ECO:0000256" key="1">
    <source>
        <dbReference type="ARBA" id="ARBA00001954"/>
    </source>
</evidence>
<evidence type="ECO:0000256" key="4">
    <source>
        <dbReference type="ARBA" id="ARBA00023002"/>
    </source>
</evidence>
<gene>
    <name evidence="10" type="ORF">BSZ36_03620</name>
</gene>
<name>A0A259TWM2_9BACT</name>
<dbReference type="RefSeq" id="WP_094546104.1">
    <property type="nucleotide sequence ID" value="NZ_MQWB01000001.1"/>
</dbReference>
<dbReference type="GO" id="GO:0009072">
    <property type="term" value="P:aromatic amino acid metabolic process"/>
    <property type="evidence" value="ECO:0007669"/>
    <property type="project" value="InterPro"/>
</dbReference>
<feature type="domain" description="Biopterin-dependent aromatic amino acid hydroxylase family profile" evidence="9">
    <location>
        <begin position="1"/>
        <end position="277"/>
    </location>
</feature>
<dbReference type="PANTHER" id="PTHR11473">
    <property type="entry name" value="AROMATIC AMINO ACID HYDROXYLASE"/>
    <property type="match status" value="1"/>
</dbReference>
<dbReference type="InterPro" id="IPR036329">
    <property type="entry name" value="Aro-AA_hydroxylase_C_sf"/>
</dbReference>
<dbReference type="PRINTS" id="PR00372">
    <property type="entry name" value="FYWHYDRXLASE"/>
</dbReference>
<keyword evidence="3 7" id="KW-0479">Metal-binding</keyword>
<dbReference type="OrthoDB" id="9780502at2"/>
<dbReference type="PROSITE" id="PS51410">
    <property type="entry name" value="BH4_AAA_HYDROXYL_2"/>
    <property type="match status" value="1"/>
</dbReference>
<keyword evidence="4" id="KW-0560">Oxidoreductase</keyword>
<comment type="similarity">
    <text evidence="2">Belongs to the biopterin-dependent aromatic amino acid hydroxylase family.</text>
</comment>
<dbReference type="InterPro" id="IPR036951">
    <property type="entry name" value="ArAA_hydroxylase_sf"/>
</dbReference>
<dbReference type="EMBL" id="MQWB01000001">
    <property type="protein sequence ID" value="OZC02153.1"/>
    <property type="molecule type" value="Genomic_DNA"/>
</dbReference>
<feature type="region of interest" description="Disordered" evidence="8">
    <location>
        <begin position="1"/>
        <end position="43"/>
    </location>
</feature>
<dbReference type="NCBIfam" id="NF008877">
    <property type="entry name" value="PRK11913.1-2"/>
    <property type="match status" value="1"/>
</dbReference>
<dbReference type="SUPFAM" id="SSF56534">
    <property type="entry name" value="Aromatic aminoacid monoxygenases, catalytic and oligomerization domains"/>
    <property type="match status" value="1"/>
</dbReference>
<evidence type="ECO:0000256" key="2">
    <source>
        <dbReference type="ARBA" id="ARBA00009712"/>
    </source>
</evidence>
<evidence type="ECO:0000256" key="7">
    <source>
        <dbReference type="PIRSR" id="PIRSR601273-2"/>
    </source>
</evidence>
<keyword evidence="6 10" id="KW-0503">Monooxygenase</keyword>
<organism evidence="10 11">
    <name type="scientific">Rubricoccus marinus</name>
    <dbReference type="NCBI Taxonomy" id="716817"/>
    <lineage>
        <taxon>Bacteria</taxon>
        <taxon>Pseudomonadati</taxon>
        <taxon>Rhodothermota</taxon>
        <taxon>Rhodothermia</taxon>
        <taxon>Rhodothermales</taxon>
        <taxon>Rubricoccaceae</taxon>
        <taxon>Rubricoccus</taxon>
    </lineage>
</organism>
<dbReference type="GO" id="GO:0005506">
    <property type="term" value="F:iron ion binding"/>
    <property type="evidence" value="ECO:0007669"/>
    <property type="project" value="InterPro"/>
</dbReference>
<evidence type="ECO:0000256" key="3">
    <source>
        <dbReference type="ARBA" id="ARBA00022723"/>
    </source>
</evidence>
<dbReference type="Pfam" id="PF00351">
    <property type="entry name" value="Biopterin_H"/>
    <property type="match status" value="1"/>
</dbReference>
<evidence type="ECO:0000256" key="6">
    <source>
        <dbReference type="ARBA" id="ARBA00023033"/>
    </source>
</evidence>
<dbReference type="Gene3D" id="1.10.800.10">
    <property type="entry name" value="Aromatic amino acid hydroxylase"/>
    <property type="match status" value="1"/>
</dbReference>
<protein>
    <submittedName>
        <fullName evidence="10">Phenylalanine 4-monooxygenase</fullName>
    </submittedName>
</protein>
<evidence type="ECO:0000259" key="9">
    <source>
        <dbReference type="PROSITE" id="PS51410"/>
    </source>
</evidence>
<comment type="caution">
    <text evidence="10">The sequence shown here is derived from an EMBL/GenBank/DDBJ whole genome shotgun (WGS) entry which is preliminary data.</text>
</comment>